<sequence length="532" mass="57914">MQSVTDDGLSLRLLGYAERHKVDLTKAGEDSDRVALQLVQIAPKDDQYLLHLSDKTHWIDAQFDADVISEIQKLSDGATLPSLKGGIFRLTRWSPIWDKFPGPNTQLSLRVHSAEFLGGRGEGTYGTPLHILADPRIRQWTGQLAEEYDMQHPNFAPDSPSTQLSDLQRPAASMALQTTPSGLGLFDQVSNSTSSIPQTSPEMPLSTISIEARAPAATPPVFSPSSLDRIDGAPIQLPSSASESEDDVLLVAPNSKRTRTPPSSANASSKRQKIDELYDILTVSVPTSASKLPVDASKQIQRVNDAIERSKRSANQKQPDVVDLASSETSPVLERSEFGADLDGNALAEVDAALARELAQEQQNSASKLPVTITATASAALQHVTTREAAAVEATVSRKSSVQSSPLLARLEVMSDRRTRDELASPMTSDHSAQPDAALSDYSPRRSASKSILKQFRQKLKGKARESMSSRTSDLELEGRSTPRVDGEQRPLQLVEGFGGPTLAYEPPLLAIEPMRHQWTIGRLLDLWPRQN</sequence>
<evidence type="ECO:0000313" key="2">
    <source>
        <dbReference type="EMBL" id="GAA97421.1"/>
    </source>
</evidence>
<feature type="region of interest" description="Disordered" evidence="1">
    <location>
        <begin position="420"/>
        <end position="486"/>
    </location>
</feature>
<keyword evidence="3" id="KW-1185">Reference proteome</keyword>
<feature type="region of interest" description="Disordered" evidence="1">
    <location>
        <begin position="217"/>
        <end position="247"/>
    </location>
</feature>
<evidence type="ECO:0000313" key="3">
    <source>
        <dbReference type="Proteomes" id="UP000009131"/>
    </source>
</evidence>
<evidence type="ECO:0000256" key="1">
    <source>
        <dbReference type="SAM" id="MobiDB-lite"/>
    </source>
</evidence>
<evidence type="ECO:0008006" key="4">
    <source>
        <dbReference type="Google" id="ProtNLM"/>
    </source>
</evidence>
<dbReference type="InParanoid" id="G7E3L1"/>
<reference evidence="2 3" key="1">
    <citation type="journal article" date="2011" name="J. Gen. Appl. Microbiol.">
        <title>Draft genome sequencing of the enigmatic basidiomycete Mixia osmundae.</title>
        <authorList>
            <person name="Nishida H."/>
            <person name="Nagatsuka Y."/>
            <person name="Sugiyama J."/>
        </authorList>
    </citation>
    <scope>NUCLEOTIDE SEQUENCE [LARGE SCALE GENOMIC DNA]</scope>
    <source>
        <strain evidence="3">CBS 9802 / IAM 14324 / JCM 22182 / KY 12970</strain>
    </source>
</reference>
<feature type="compositionally biased region" description="Polar residues" evidence="1">
    <location>
        <begin position="260"/>
        <end position="269"/>
    </location>
</feature>
<protein>
    <recommendedName>
        <fullName evidence="4">Telomere replication protein EST3</fullName>
    </recommendedName>
</protein>
<accession>G7E3L1</accession>
<proteinExistence type="predicted"/>
<dbReference type="AlphaFoldDB" id="G7E3L1"/>
<feature type="compositionally biased region" description="Polar residues" evidence="1">
    <location>
        <begin position="188"/>
        <end position="204"/>
    </location>
</feature>
<name>G7E3L1_MIXOS</name>
<dbReference type="EMBL" id="BABT02000119">
    <property type="protein sequence ID" value="GAA97421.1"/>
    <property type="molecule type" value="Genomic_DNA"/>
</dbReference>
<comment type="caution">
    <text evidence="2">The sequence shown here is derived from an EMBL/GenBank/DDBJ whole genome shotgun (WGS) entry which is preliminary data.</text>
</comment>
<reference evidence="2 3" key="2">
    <citation type="journal article" date="2012" name="Open Biol.">
        <title>Characteristics of nucleosomes and linker DNA regions on the genome of the basidiomycete Mixia osmundae revealed by mono- and dinucleosome mapping.</title>
        <authorList>
            <person name="Nishida H."/>
            <person name="Kondo S."/>
            <person name="Matsumoto T."/>
            <person name="Suzuki Y."/>
            <person name="Yoshikawa H."/>
            <person name="Taylor T.D."/>
            <person name="Sugiyama J."/>
        </authorList>
    </citation>
    <scope>NUCLEOTIDE SEQUENCE [LARGE SCALE GENOMIC DNA]</scope>
    <source>
        <strain evidence="3">CBS 9802 / IAM 14324 / JCM 22182 / KY 12970</strain>
    </source>
</reference>
<dbReference type="Proteomes" id="UP000009131">
    <property type="component" value="Unassembled WGS sequence"/>
</dbReference>
<feature type="region of interest" description="Disordered" evidence="1">
    <location>
        <begin position="309"/>
        <end position="330"/>
    </location>
</feature>
<feature type="region of interest" description="Disordered" evidence="1">
    <location>
        <begin position="185"/>
        <end position="204"/>
    </location>
</feature>
<feature type="compositionally biased region" description="Basic and acidic residues" evidence="1">
    <location>
        <begin position="463"/>
        <end position="486"/>
    </location>
</feature>
<gene>
    <name evidence="2" type="primary">Mo04099</name>
    <name evidence="2" type="ORF">E5Q_04099</name>
</gene>
<dbReference type="RefSeq" id="XP_014568008.1">
    <property type="nucleotide sequence ID" value="XM_014712522.1"/>
</dbReference>
<dbReference type="HOGENOM" id="CLU_511991_0_0_1"/>
<feature type="region of interest" description="Disordered" evidence="1">
    <location>
        <begin position="252"/>
        <end position="271"/>
    </location>
</feature>
<organism evidence="2 3">
    <name type="scientific">Mixia osmundae (strain CBS 9802 / IAM 14324 / JCM 22182 / KY 12970)</name>
    <dbReference type="NCBI Taxonomy" id="764103"/>
    <lineage>
        <taxon>Eukaryota</taxon>
        <taxon>Fungi</taxon>
        <taxon>Dikarya</taxon>
        <taxon>Basidiomycota</taxon>
        <taxon>Pucciniomycotina</taxon>
        <taxon>Mixiomycetes</taxon>
        <taxon>Mixiales</taxon>
        <taxon>Mixiaceae</taxon>
        <taxon>Mixia</taxon>
    </lineage>
</organism>